<dbReference type="Proteomes" id="UP000761534">
    <property type="component" value="Unassembled WGS sequence"/>
</dbReference>
<dbReference type="PIRSF" id="PIRSF036762">
    <property type="entry name" value="GAA1"/>
    <property type="match status" value="1"/>
</dbReference>
<organism evidence="2 3">
    <name type="scientific">Trichomonascus ciferrii</name>
    <dbReference type="NCBI Taxonomy" id="44093"/>
    <lineage>
        <taxon>Eukaryota</taxon>
        <taxon>Fungi</taxon>
        <taxon>Dikarya</taxon>
        <taxon>Ascomycota</taxon>
        <taxon>Saccharomycotina</taxon>
        <taxon>Dipodascomycetes</taxon>
        <taxon>Dipodascales</taxon>
        <taxon>Trichomonascaceae</taxon>
        <taxon>Trichomonascus</taxon>
        <taxon>Trichomonascus ciferrii complex</taxon>
    </lineage>
</organism>
<feature type="transmembrane region" description="Helical" evidence="1">
    <location>
        <begin position="21"/>
        <end position="41"/>
    </location>
</feature>
<accession>A0A642V8A2</accession>
<sequence>MGLFENLQRQASKYGLWKKAVGGLPWMSLLAAIAGVLWLLILPIEGQFRNTYISENALLPGQAHTYFRETEWHMVRGYREEVHRLEDQDEEYRAGVLHQWFEDIGLKTGFHKWEVKHGDEVKNGTNVYGILHAPRGDNTEAMVLVAPWFNKDAHYNDGGVALCAALARYLKKWSVWSKNIIFVVTSDSQLAIRQWVEAYHTSLDNTAGAIEAALVLDYPRKEDYFDIIEVYYDGLNGQLPNLDLINTASIVAGHEGLRMVIQDVHEHNNQGTYWVRAKTLLRGIAHQLFAGINGLGPGGEHFSGWRIDTITLRAHGIHGPADITTFGRVAESVFRSVNNLLEHFHQSFFFYFLLGPKRFVSIGTYLPAAMLVTNSFTVMAIYAMAIGGGGSNRELIRPVALATAVFSVCAFFGWVMLWLPTELAVYAMLFATVATHVTPAVASRFIKTSATPNGVFVYNLQSLSLILHGLFLTTLATVNFALALVVGLLTVPVAWVGYSRKTAWLWRLSSPFTAILLWAAYKWYHSNEAIDFFTAYSEAVSGLLWGWRALQVWTWGVVASIWLPTWIIAIIVGTINTTSPSVDVEKKTK</sequence>
<feature type="transmembrane region" description="Helical" evidence="1">
    <location>
        <begin position="505"/>
        <end position="524"/>
    </location>
</feature>
<feature type="transmembrane region" description="Helical" evidence="1">
    <location>
        <begin position="423"/>
        <end position="442"/>
    </location>
</feature>
<feature type="transmembrane region" description="Helical" evidence="1">
    <location>
        <begin position="454"/>
        <end position="472"/>
    </location>
</feature>
<evidence type="ECO:0000313" key="3">
    <source>
        <dbReference type="Proteomes" id="UP000761534"/>
    </source>
</evidence>
<keyword evidence="3" id="KW-1185">Reference proteome</keyword>
<protein>
    <recommendedName>
        <fullName evidence="4">GPI transamidase component GAA1</fullName>
    </recommendedName>
</protein>
<dbReference type="VEuPathDB" id="FungiDB:TRICI_001856"/>
<keyword evidence="1" id="KW-1133">Transmembrane helix</keyword>
<feature type="transmembrane region" description="Helical" evidence="1">
    <location>
        <begin position="399"/>
        <end position="417"/>
    </location>
</feature>
<evidence type="ECO:0000313" key="2">
    <source>
        <dbReference type="EMBL" id="KAA8916041.1"/>
    </source>
</evidence>
<dbReference type="OrthoDB" id="445301at2759"/>
<dbReference type="GO" id="GO:0042765">
    <property type="term" value="C:GPI-anchor transamidase complex"/>
    <property type="evidence" value="ECO:0007669"/>
    <property type="project" value="InterPro"/>
</dbReference>
<keyword evidence="1" id="KW-0472">Membrane</keyword>
<dbReference type="PANTHER" id="PTHR13304:SF0">
    <property type="entry name" value="GLYCOSYLPHOSPHATIDYLINOSITOL ANCHOR ATTACHMENT 1 PROTEIN"/>
    <property type="match status" value="1"/>
</dbReference>
<comment type="caution">
    <text evidence="2">The sequence shown here is derived from an EMBL/GenBank/DDBJ whole genome shotgun (WGS) entry which is preliminary data.</text>
</comment>
<dbReference type="InterPro" id="IPR007246">
    <property type="entry name" value="Gaa1"/>
</dbReference>
<gene>
    <name evidence="2" type="ORF">TRICI_001856</name>
</gene>
<proteinExistence type="predicted"/>
<keyword evidence="1" id="KW-0812">Transmembrane</keyword>
<feature type="transmembrane region" description="Helical" evidence="1">
    <location>
        <begin position="478"/>
        <end position="498"/>
    </location>
</feature>
<feature type="transmembrane region" description="Helical" evidence="1">
    <location>
        <begin position="365"/>
        <end position="387"/>
    </location>
</feature>
<feature type="transmembrane region" description="Helical" evidence="1">
    <location>
        <begin position="552"/>
        <end position="572"/>
    </location>
</feature>
<reference evidence="2" key="1">
    <citation type="journal article" date="2019" name="G3 (Bethesda)">
        <title>Genome Assemblies of Two Rare Opportunistic Yeast Pathogens: Diutina rugosa (syn. Candida rugosa) and Trichomonascus ciferrii (syn. Candida ciferrii).</title>
        <authorList>
            <person name="Mixao V."/>
            <person name="Saus E."/>
            <person name="Hansen A.P."/>
            <person name="Lass-Florl C."/>
            <person name="Gabaldon T."/>
        </authorList>
    </citation>
    <scope>NUCLEOTIDE SEQUENCE</scope>
    <source>
        <strain evidence="2">CBS 4856</strain>
    </source>
</reference>
<dbReference type="AlphaFoldDB" id="A0A642V8A2"/>
<dbReference type="EMBL" id="SWFS01000128">
    <property type="protein sequence ID" value="KAA8916041.1"/>
    <property type="molecule type" value="Genomic_DNA"/>
</dbReference>
<dbReference type="Gene3D" id="3.40.630.10">
    <property type="entry name" value="Zn peptidases"/>
    <property type="match status" value="1"/>
</dbReference>
<dbReference type="GO" id="GO:0016255">
    <property type="term" value="P:attachment of GPI anchor to protein"/>
    <property type="evidence" value="ECO:0007669"/>
    <property type="project" value="TreeGrafter"/>
</dbReference>
<evidence type="ECO:0008006" key="4">
    <source>
        <dbReference type="Google" id="ProtNLM"/>
    </source>
</evidence>
<dbReference type="PANTHER" id="PTHR13304">
    <property type="entry name" value="GLYCOSYLPHOSPHATIDYLINOSITOL ANCHOR ATTACHMENT 1 PROTEIN"/>
    <property type="match status" value="1"/>
</dbReference>
<dbReference type="Pfam" id="PF04114">
    <property type="entry name" value="Gaa1"/>
    <property type="match status" value="1"/>
</dbReference>
<name>A0A642V8A2_9ASCO</name>
<evidence type="ECO:0000256" key="1">
    <source>
        <dbReference type="SAM" id="Phobius"/>
    </source>
</evidence>